<dbReference type="SUPFAM" id="SSF55874">
    <property type="entry name" value="ATPase domain of HSP90 chaperone/DNA topoisomerase II/histidine kinase"/>
    <property type="match status" value="1"/>
</dbReference>
<evidence type="ECO:0000256" key="2">
    <source>
        <dbReference type="ARBA" id="ARBA00004370"/>
    </source>
</evidence>
<evidence type="ECO:0000256" key="5">
    <source>
        <dbReference type="ARBA" id="ARBA00022679"/>
    </source>
</evidence>
<keyword evidence="4" id="KW-0597">Phosphoprotein</keyword>
<dbReference type="AlphaFoldDB" id="A0A4U8QCB5"/>
<dbReference type="Pfam" id="PF02518">
    <property type="entry name" value="HATPase_c"/>
    <property type="match status" value="1"/>
</dbReference>
<keyword evidence="11" id="KW-1185">Reference proteome</keyword>
<feature type="transmembrane region" description="Helical" evidence="8">
    <location>
        <begin position="302"/>
        <end position="324"/>
    </location>
</feature>
<dbReference type="CDD" id="cd06225">
    <property type="entry name" value="HAMP"/>
    <property type="match status" value="1"/>
</dbReference>
<dbReference type="Pfam" id="PF06580">
    <property type="entry name" value="His_kinase"/>
    <property type="match status" value="1"/>
</dbReference>
<evidence type="ECO:0000256" key="7">
    <source>
        <dbReference type="ARBA" id="ARBA00023012"/>
    </source>
</evidence>
<dbReference type="Proteomes" id="UP000306509">
    <property type="component" value="Unassembled WGS sequence"/>
</dbReference>
<comment type="caution">
    <text evidence="10">The sequence shown here is derived from an EMBL/GenBank/DDBJ whole genome shotgun (WGS) entry which is preliminary data.</text>
</comment>
<feature type="transmembrane region" description="Helical" evidence="8">
    <location>
        <begin position="21"/>
        <end position="41"/>
    </location>
</feature>
<keyword evidence="7" id="KW-0902">Two-component regulatory system</keyword>
<dbReference type="EC" id="2.7.13.3" evidence="3"/>
<dbReference type="Gene3D" id="3.30.565.10">
    <property type="entry name" value="Histidine kinase-like ATPase, C-terminal domain"/>
    <property type="match status" value="1"/>
</dbReference>
<name>A0A4U8QCB5_9FIRM</name>
<evidence type="ECO:0000313" key="11">
    <source>
        <dbReference type="Proteomes" id="UP000306509"/>
    </source>
</evidence>
<dbReference type="PANTHER" id="PTHR34220:SF7">
    <property type="entry name" value="SENSOR HISTIDINE KINASE YPDA"/>
    <property type="match status" value="1"/>
</dbReference>
<dbReference type="RefSeq" id="WP_027295209.1">
    <property type="nucleotide sequence ID" value="NZ_CAUSDN010000209.1"/>
</dbReference>
<proteinExistence type="predicted"/>
<feature type="domain" description="HAMP" evidence="9">
    <location>
        <begin position="326"/>
        <end position="378"/>
    </location>
</feature>
<protein>
    <recommendedName>
        <fullName evidence="3">histidine kinase</fullName>
        <ecNumber evidence="3">2.7.13.3</ecNumber>
    </recommendedName>
</protein>
<comment type="subcellular location">
    <subcellularLocation>
        <location evidence="2">Membrane</location>
    </subcellularLocation>
</comment>
<evidence type="ECO:0000256" key="6">
    <source>
        <dbReference type="ARBA" id="ARBA00022777"/>
    </source>
</evidence>
<dbReference type="PRINTS" id="PR00344">
    <property type="entry name" value="BCTRLSENSOR"/>
</dbReference>
<dbReference type="InterPro" id="IPR010559">
    <property type="entry name" value="Sig_transdc_His_kin_internal"/>
</dbReference>
<dbReference type="STRING" id="180332.GCA_000797495_00189"/>
<dbReference type="Gene3D" id="6.10.340.10">
    <property type="match status" value="1"/>
</dbReference>
<dbReference type="PROSITE" id="PS50885">
    <property type="entry name" value="HAMP"/>
    <property type="match status" value="1"/>
</dbReference>
<comment type="catalytic activity">
    <reaction evidence="1">
        <text>ATP + protein L-histidine = ADP + protein N-phospho-L-histidine.</text>
        <dbReference type="EC" id="2.7.13.3"/>
    </reaction>
</comment>
<dbReference type="SMART" id="SM00304">
    <property type="entry name" value="HAMP"/>
    <property type="match status" value="1"/>
</dbReference>
<keyword evidence="6 10" id="KW-0418">Kinase</keyword>
<keyword evidence="8" id="KW-1133">Transmembrane helix</keyword>
<dbReference type="EMBL" id="QGQD01000017">
    <property type="protein sequence ID" value="TLD02349.1"/>
    <property type="molecule type" value="Genomic_DNA"/>
</dbReference>
<keyword evidence="5 10" id="KW-0808">Transferase</keyword>
<evidence type="ECO:0000259" key="9">
    <source>
        <dbReference type="PROSITE" id="PS50885"/>
    </source>
</evidence>
<dbReference type="InterPro" id="IPR050640">
    <property type="entry name" value="Bact_2-comp_sensor_kinase"/>
</dbReference>
<evidence type="ECO:0000313" key="10">
    <source>
        <dbReference type="EMBL" id="TLD02349.1"/>
    </source>
</evidence>
<dbReference type="SUPFAM" id="SSF158472">
    <property type="entry name" value="HAMP domain-like"/>
    <property type="match status" value="1"/>
</dbReference>
<accession>A0A4U8QCB5</accession>
<dbReference type="Pfam" id="PF00672">
    <property type="entry name" value="HAMP"/>
    <property type="match status" value="1"/>
</dbReference>
<dbReference type="PANTHER" id="PTHR34220">
    <property type="entry name" value="SENSOR HISTIDINE KINASE YPDA"/>
    <property type="match status" value="1"/>
</dbReference>
<evidence type="ECO:0000256" key="3">
    <source>
        <dbReference type="ARBA" id="ARBA00012438"/>
    </source>
</evidence>
<dbReference type="InterPro" id="IPR003660">
    <property type="entry name" value="HAMP_dom"/>
</dbReference>
<dbReference type="GO" id="GO:0000155">
    <property type="term" value="F:phosphorelay sensor kinase activity"/>
    <property type="evidence" value="ECO:0007669"/>
    <property type="project" value="InterPro"/>
</dbReference>
<dbReference type="GO" id="GO:0016020">
    <property type="term" value="C:membrane"/>
    <property type="evidence" value="ECO:0007669"/>
    <property type="project" value="UniProtKB-SubCell"/>
</dbReference>
<organism evidence="10 11">
    <name type="scientific">Robinsoniella peoriensis</name>
    <dbReference type="NCBI Taxonomy" id="180332"/>
    <lineage>
        <taxon>Bacteria</taxon>
        <taxon>Bacillati</taxon>
        <taxon>Bacillota</taxon>
        <taxon>Clostridia</taxon>
        <taxon>Lachnospirales</taxon>
        <taxon>Lachnospiraceae</taxon>
        <taxon>Robinsoniella</taxon>
    </lineage>
</organism>
<gene>
    <name evidence="10" type="ORF">DSM106044_00731</name>
</gene>
<evidence type="ECO:0000256" key="4">
    <source>
        <dbReference type="ARBA" id="ARBA00022553"/>
    </source>
</evidence>
<dbReference type="InterPro" id="IPR036890">
    <property type="entry name" value="HATPase_C_sf"/>
</dbReference>
<dbReference type="InterPro" id="IPR003594">
    <property type="entry name" value="HATPase_dom"/>
</dbReference>
<dbReference type="InterPro" id="IPR004358">
    <property type="entry name" value="Sig_transdc_His_kin-like_C"/>
</dbReference>
<keyword evidence="8" id="KW-0472">Membrane</keyword>
<evidence type="ECO:0000256" key="8">
    <source>
        <dbReference type="SAM" id="Phobius"/>
    </source>
</evidence>
<sequence precursor="true">MNIRKVCKRVRIYCRSHMWCSFAAAICFAVLLVVVVMQYYLKNEYLKYLIDSTYDTEKMLLSSVNQNIKNQMDDFIKIGSEIAVDDTNADLINEYSTNPENIARNTKDLKNLLANYARYSQYIAAIAIASKDGLVYQYERNENTINVVNIWNDKNNNILVDTFIEVNEISKSMALPRYQVITKPSEHPGDASKQFMHIAYPVRGKHFYQDIEYIMIVTFKRDVLDNLIGQLSGSKDDVAQGFISDKSGEIFYHTNSQNNGKKMDDYIKEEHLTDLSKPIGVFDWNLNIAINKNALQAKVNEMYTRAIALYALVIIGILLILFWVTQRILKPVDTINRSIKNVKKGNMQERIEIKGTHEIWQLANEYNEMMHAIRKMNRQVEGQHLEVVESLKMKQRAEREALESQINAHFICNTLNAINYEAIESGNYKVSTLLKKLSNILRYTFDQKHQNVYMYQEITWIEQYLYLQKERLENVFDYSIEFNHEYDQWPCRKLMLQPFVENSILHGFEGREEGGMIHITGTGMGEYLCLSIEDNGMGMTREREKIIQEVLSNPVISKEKEVGIGISNVVTRMKMYYGSKLQVSLETSYGKGCRFTFLIPRPYSIQEVAYEDYDCRR</sequence>
<reference evidence="10 11" key="1">
    <citation type="journal article" date="2019" name="Anaerobe">
        <title>Detection of Robinsoniella peoriensis in multiple bone samples of a trauma patient.</title>
        <authorList>
            <person name="Schrottner P."/>
            <person name="Hartwich K."/>
            <person name="Bunk B."/>
            <person name="Schober I."/>
            <person name="Helbig S."/>
            <person name="Rudolph W.W."/>
            <person name="Gunzer F."/>
        </authorList>
    </citation>
    <scope>NUCLEOTIDE SEQUENCE [LARGE SCALE GENOMIC DNA]</scope>
    <source>
        <strain evidence="10 11">DSM 106044</strain>
    </source>
</reference>
<keyword evidence="8" id="KW-0812">Transmembrane</keyword>
<evidence type="ECO:0000256" key="1">
    <source>
        <dbReference type="ARBA" id="ARBA00000085"/>
    </source>
</evidence>